<feature type="compositionally biased region" description="Polar residues" evidence="1">
    <location>
        <begin position="1399"/>
        <end position="1411"/>
    </location>
</feature>
<evidence type="ECO:0008006" key="5">
    <source>
        <dbReference type="Google" id="ProtNLM"/>
    </source>
</evidence>
<feature type="transmembrane region" description="Helical" evidence="2">
    <location>
        <begin position="1570"/>
        <end position="1593"/>
    </location>
</feature>
<feature type="compositionally biased region" description="Polar residues" evidence="1">
    <location>
        <begin position="1338"/>
        <end position="1357"/>
    </location>
</feature>
<gene>
    <name evidence="3" type="ORF">AVEN_163276_1</name>
</gene>
<evidence type="ECO:0000313" key="4">
    <source>
        <dbReference type="Proteomes" id="UP000499080"/>
    </source>
</evidence>
<name>A0A4Y2GX63_ARAVE</name>
<proteinExistence type="predicted"/>
<dbReference type="OrthoDB" id="6433811at2759"/>
<keyword evidence="2" id="KW-0472">Membrane</keyword>
<keyword evidence="2" id="KW-1133">Transmembrane helix</keyword>
<feature type="non-terminal residue" evidence="3">
    <location>
        <position position="1"/>
    </location>
</feature>
<evidence type="ECO:0000256" key="1">
    <source>
        <dbReference type="SAM" id="MobiDB-lite"/>
    </source>
</evidence>
<evidence type="ECO:0000256" key="2">
    <source>
        <dbReference type="SAM" id="Phobius"/>
    </source>
</evidence>
<reference evidence="3 4" key="1">
    <citation type="journal article" date="2019" name="Sci. Rep.">
        <title>Orb-weaving spider Araneus ventricosus genome elucidates the spidroin gene catalogue.</title>
        <authorList>
            <person name="Kono N."/>
            <person name="Nakamura H."/>
            <person name="Ohtoshi R."/>
            <person name="Moran D.A.P."/>
            <person name="Shinohara A."/>
            <person name="Yoshida Y."/>
            <person name="Fujiwara M."/>
            <person name="Mori M."/>
            <person name="Tomita M."/>
            <person name="Arakawa K."/>
        </authorList>
    </citation>
    <scope>NUCLEOTIDE SEQUENCE [LARGE SCALE GENOMIC DNA]</scope>
</reference>
<keyword evidence="2" id="KW-0812">Transmembrane</keyword>
<comment type="caution">
    <text evidence="3">The sequence shown here is derived from an EMBL/GenBank/DDBJ whole genome shotgun (WGS) entry which is preliminary data.</text>
</comment>
<feature type="region of interest" description="Disordered" evidence="1">
    <location>
        <begin position="389"/>
        <end position="417"/>
    </location>
</feature>
<feature type="region of interest" description="Disordered" evidence="1">
    <location>
        <begin position="1387"/>
        <end position="1447"/>
    </location>
</feature>
<organism evidence="3 4">
    <name type="scientific">Araneus ventricosus</name>
    <name type="common">Orbweaver spider</name>
    <name type="synonym">Epeira ventricosa</name>
    <dbReference type="NCBI Taxonomy" id="182803"/>
    <lineage>
        <taxon>Eukaryota</taxon>
        <taxon>Metazoa</taxon>
        <taxon>Ecdysozoa</taxon>
        <taxon>Arthropoda</taxon>
        <taxon>Chelicerata</taxon>
        <taxon>Arachnida</taxon>
        <taxon>Araneae</taxon>
        <taxon>Araneomorphae</taxon>
        <taxon>Entelegynae</taxon>
        <taxon>Araneoidea</taxon>
        <taxon>Araneidae</taxon>
        <taxon>Araneus</taxon>
    </lineage>
</organism>
<dbReference type="EMBL" id="BGPR01001642">
    <property type="protein sequence ID" value="GBM58612.1"/>
    <property type="molecule type" value="Genomic_DNA"/>
</dbReference>
<feature type="compositionally biased region" description="Low complexity" evidence="1">
    <location>
        <begin position="1424"/>
        <end position="1441"/>
    </location>
</feature>
<keyword evidence="4" id="KW-1185">Reference proteome</keyword>
<accession>A0A4Y2GX63</accession>
<feature type="region of interest" description="Disordered" evidence="1">
    <location>
        <begin position="1258"/>
        <end position="1280"/>
    </location>
</feature>
<evidence type="ECO:0000313" key="3">
    <source>
        <dbReference type="EMBL" id="GBM58612.1"/>
    </source>
</evidence>
<feature type="compositionally biased region" description="Polar residues" evidence="1">
    <location>
        <begin position="1309"/>
        <end position="1327"/>
    </location>
</feature>
<feature type="region of interest" description="Disordered" evidence="1">
    <location>
        <begin position="449"/>
        <end position="469"/>
    </location>
</feature>
<feature type="compositionally biased region" description="Basic and acidic residues" evidence="1">
    <location>
        <begin position="405"/>
        <end position="417"/>
    </location>
</feature>
<sequence length="1612" mass="177868">KDKEFQMTNIGISAADENQSFTSAYEDFQTDPMNGKHEEIKKSENELFQTENPDGKLANNLTFSNRNHIFAYSTEELRASLSKDDQNNERKNIWIPTNSDLSVPNKDEENNPHYYSSTFSDDDEFAITSSDSKLASFSVNEAHPNALHLQKDMIKTASSTRMAFNISSAKDETESNTLIYKSSTPLKDVESTGISLKTKLIGNKKIEVKTDAVSLQEGLSKTTPPPKMVSASLVTKETDSSMTASNVAVLDTIENFSEKNLNKSRNDMNLRVKAYGNALEAEFAESSTPKLITYMKNAGNSAITLDNREMYTSNSFKETRDAITSSKVLHETENTTINSLLGLSSTLESKEITEKIKSEVAHTIDESISGTNNSKAITQHQATITTKELSEHSIEQSKTTLQSHLTEEKGNPTEYSEEHSEITGWFQSTVETNYVVEDFKEPIKKVAVPQSTVKTSHLTEDPTEPSGWSQLTNEASYVTKDSKETPKAIETSHLTEDPAEPSGWSQLTNEANYVTKDSKETPKVIETSHLTEDPAEPSGWSELTNEANYVTKDSKETPKPIETSHLTEDPAEPSGWSQLTNEVKYITKDSKETPKIIEKSKAETNHLTENSKTSSESTEWFQFTKEYFTEDAKVSHKTVALPQSITEANDPTGDVEEPMKTTEKSETAIEINYPAGYSKEQPKTTAVSKTAVEANHLLEDAETDAFSPSTTKIHYLAEETKIPSSAETTADAFSSDITNYEENIEDIFPLTLTNEIPPEISESPWEAAYLTSEENFISQPDTTKSTIISSTETGKKTYSSPETLYPINNPTSLPINFSKDLLKAFKTPITQKESNIHKQVEPEIFSNTEIEFSTTNANTVTFPSSDMLTKILISNREKARRNWKDNGFPHRIIPDESMRTVMYINKGRVTTTTEFTTQKWHKWGGTTRRFTDTNAFTTDPNNFTIGSLEDMIKAMKNPTAKRGSNDLPNGLTSPTTVSSGLPLRHLIKENFDLRTEANGGLDDLIYELTSPTTEAKGGLNDLIDGLTNPTTEAKGGLNDLIHGLANPTTEAKGGLNDLIYGLTSPETQTSGLSLNEMIDHKFDGETTSARITTKEGENKFVPQVTNDVSLIRTERDTERTLDNDYFSNNANSDSDIIRTERDLSAFGGGQFGSNQGFDTPQPEKNVSPFGEGQFVVNQGFTTALPEDPSGEGRLRVKQGFPTTLSEDRFGEGRLRVNQGFPTTLPEDPSGEGRLRVNQGFPTTLPEDRFGEGRLRVSQGFGTPRPQKNNSPFEENQFGVKQGFGTPRNPEHDDEMINFRTGNIGGKSDINGNSNTDSENNPNVNLSGNFGFGMKDSENNNLGKDMTTPSYGLTSSIPSGKWLPSTATPNFDSNSEVDVEYEDFDANPLSRRTKVPGGKQATTSFAHETTATPFDGSVPKNPPNERQSGSTSTRESSDSSQSTVATTESSRRPFYFTIDADYDEVVGSRKTKFEENLTKQLAVAMRVPLDCVQNMQVKKGSIEVNFDLVPNSDHGHLADEKALKAAADELKRMIDNGQLTINDLDGNTLVVVPLDPPTDPPPASSMEHTTLILGVVIGAFILTVITVAIAAIIYKRKSSSDHRLSPIEEVTFI</sequence>
<dbReference type="Proteomes" id="UP000499080">
    <property type="component" value="Unassembled WGS sequence"/>
</dbReference>
<feature type="region of interest" description="Disordered" evidence="1">
    <location>
        <begin position="551"/>
        <end position="579"/>
    </location>
</feature>
<feature type="region of interest" description="Disordered" evidence="1">
    <location>
        <begin position="1301"/>
        <end position="1368"/>
    </location>
</feature>
<protein>
    <recommendedName>
        <fullName evidence="5">SEA domain-containing protein</fullName>
    </recommendedName>
</protein>